<evidence type="ECO:0008006" key="10">
    <source>
        <dbReference type="Google" id="ProtNLM"/>
    </source>
</evidence>
<accession>A0ABR2ZLL4</accession>
<gene>
    <name evidence="8" type="ORF">AAF712_011342</name>
</gene>
<proteinExistence type="inferred from homology"/>
<protein>
    <recommendedName>
        <fullName evidence="10">Cyclohexanone monooxygenase</fullName>
    </recommendedName>
</protein>
<reference evidence="8 9" key="1">
    <citation type="submission" date="2024-05" db="EMBL/GenBank/DDBJ databases">
        <title>A draft genome resource for the thread blight pathogen Marasmius tenuissimus strain MS-2.</title>
        <authorList>
            <person name="Yulfo-Soto G.E."/>
            <person name="Baruah I.K."/>
            <person name="Amoako-Attah I."/>
            <person name="Bukari Y."/>
            <person name="Meinhardt L.W."/>
            <person name="Bailey B.A."/>
            <person name="Cohen S.P."/>
        </authorList>
    </citation>
    <scope>NUCLEOTIDE SEQUENCE [LARGE SCALE GENOMIC DNA]</scope>
    <source>
        <strain evidence="8 9">MS-2</strain>
    </source>
</reference>
<keyword evidence="3" id="KW-0285">Flavoprotein</keyword>
<organism evidence="8 9">
    <name type="scientific">Marasmius tenuissimus</name>
    <dbReference type="NCBI Taxonomy" id="585030"/>
    <lineage>
        <taxon>Eukaryota</taxon>
        <taxon>Fungi</taxon>
        <taxon>Dikarya</taxon>
        <taxon>Basidiomycota</taxon>
        <taxon>Agaricomycotina</taxon>
        <taxon>Agaricomycetes</taxon>
        <taxon>Agaricomycetidae</taxon>
        <taxon>Agaricales</taxon>
        <taxon>Marasmiineae</taxon>
        <taxon>Marasmiaceae</taxon>
        <taxon>Marasmius</taxon>
    </lineage>
</organism>
<dbReference type="Pfam" id="PF00743">
    <property type="entry name" value="FMO-like"/>
    <property type="match status" value="1"/>
</dbReference>
<name>A0ABR2ZLL4_9AGAR</name>
<comment type="caution">
    <text evidence="8">The sequence shown here is derived from an EMBL/GenBank/DDBJ whole genome shotgun (WGS) entry which is preliminary data.</text>
</comment>
<evidence type="ECO:0000256" key="5">
    <source>
        <dbReference type="ARBA" id="ARBA00022857"/>
    </source>
</evidence>
<dbReference type="InterPro" id="IPR020946">
    <property type="entry name" value="Flavin_mOase-like"/>
</dbReference>
<dbReference type="EMBL" id="JBBXMP010000122">
    <property type="protein sequence ID" value="KAL0061824.1"/>
    <property type="molecule type" value="Genomic_DNA"/>
</dbReference>
<dbReference type="Proteomes" id="UP001437256">
    <property type="component" value="Unassembled WGS sequence"/>
</dbReference>
<keyword evidence="9" id="KW-1185">Reference proteome</keyword>
<dbReference type="PANTHER" id="PTHR43098:SF3">
    <property type="entry name" value="L-ORNITHINE N(5)-MONOOXYGENASE-RELATED"/>
    <property type="match status" value="1"/>
</dbReference>
<dbReference type="InterPro" id="IPR036188">
    <property type="entry name" value="FAD/NAD-bd_sf"/>
</dbReference>
<keyword evidence="7" id="KW-0503">Monooxygenase</keyword>
<dbReference type="InterPro" id="IPR050775">
    <property type="entry name" value="FAD-binding_Monooxygenases"/>
</dbReference>
<comment type="cofactor">
    <cofactor evidence="1">
        <name>FAD</name>
        <dbReference type="ChEBI" id="CHEBI:57692"/>
    </cofactor>
</comment>
<dbReference type="PANTHER" id="PTHR43098">
    <property type="entry name" value="L-ORNITHINE N(5)-MONOOXYGENASE-RELATED"/>
    <property type="match status" value="1"/>
</dbReference>
<comment type="similarity">
    <text evidence="2">Belongs to the FAD-binding monooxygenase family.</text>
</comment>
<evidence type="ECO:0000256" key="6">
    <source>
        <dbReference type="ARBA" id="ARBA00023002"/>
    </source>
</evidence>
<evidence type="ECO:0000256" key="4">
    <source>
        <dbReference type="ARBA" id="ARBA00022827"/>
    </source>
</evidence>
<dbReference type="SUPFAM" id="SSF51905">
    <property type="entry name" value="FAD/NAD(P)-binding domain"/>
    <property type="match status" value="2"/>
</dbReference>
<evidence type="ECO:0000313" key="9">
    <source>
        <dbReference type="Proteomes" id="UP001437256"/>
    </source>
</evidence>
<dbReference type="Gene3D" id="3.50.50.60">
    <property type="entry name" value="FAD/NAD(P)-binding domain"/>
    <property type="match status" value="2"/>
</dbReference>
<evidence type="ECO:0000256" key="7">
    <source>
        <dbReference type="ARBA" id="ARBA00023033"/>
    </source>
</evidence>
<keyword evidence="4" id="KW-0274">FAD</keyword>
<evidence type="ECO:0000256" key="3">
    <source>
        <dbReference type="ARBA" id="ARBA00022630"/>
    </source>
</evidence>
<sequence>MASLQSQSDFGELDALIVGGGFGGVYMLHLLRGLGISVKVFEAGSDLGGTWHWNCYPGARVDSHVPLYELSIEELWKDWTWSEKFPGFAELRQYFQHVDSKLNVKKDIRFNTRVVSAHFDATTDRWNVKAEDGATARPRHLILCVGFAAKEYIAPFKGLETFKGIAHHTAKWPKEGVDFDGKRVAVIGTGATGVQVIQELGPIVKHLTVLQRTPNFAIPMVQTKLDKEGQQKRKAFYPMIYRRRLQTIAGYDMHPFPKNYFDVSAEERRLFFEETWSRGGFHYFISNYQDALVNEEANMGVYEFWRDRVRERLDDPTIQEILAPTAPPHPFGAKRPCLEQKYYEVYNQPNVELIDLGKNPIAEITPTGILTGDGVQHEVDIIVLATGFDSVTGGITQIDIRGVDGTTIKEKWEKGVYTYCGMTTANFPNMFFLYGPHAPTALSNGPTCIEIQGDWVTACIKHMMDKGLTRIEATREAEEGWRKMVLHNSSLGLYHKAKSSYNGGNIPGKPLEQLNFVGGIPLYDTLCRDKAEKGYEGFVLSSVKPIDQ</sequence>
<keyword evidence="6" id="KW-0560">Oxidoreductase</keyword>
<keyword evidence="5" id="KW-0521">NADP</keyword>
<evidence type="ECO:0000256" key="2">
    <source>
        <dbReference type="ARBA" id="ARBA00010139"/>
    </source>
</evidence>
<evidence type="ECO:0000313" key="8">
    <source>
        <dbReference type="EMBL" id="KAL0061824.1"/>
    </source>
</evidence>
<evidence type="ECO:0000256" key="1">
    <source>
        <dbReference type="ARBA" id="ARBA00001974"/>
    </source>
</evidence>